<sequence length="263" mass="28721">MNAVKISGVSFSRAGQHILQDISMEAGEGEFLAIIGPNGAGKTTLLRLAAGLEQPDSGCVQMLGRAVSSYTRREFAAQVALVPQEVPLEMPFKVAETVLLGRSPHLGLWEMEGEKDRQLALQAMQNMGVEHLAGRRLDQLSGGERQRVFIARAICQQPRVLLLDEPTASLDPAHQVGIMDLLEGLCREQGVSVIMVSHELNLAAMYADRMLLLSRGRTAGTGAPHEVLTRELLEKSYGCRIMVDENPLGKVPRMMPVPEKYGK</sequence>
<evidence type="ECO:0000313" key="8">
    <source>
        <dbReference type="Proteomes" id="UP000005496"/>
    </source>
</evidence>
<dbReference type="CDD" id="cd03214">
    <property type="entry name" value="ABC_Iron-Siderophores_B12_Hemin"/>
    <property type="match status" value="1"/>
</dbReference>
<dbReference type="GO" id="GO:0016887">
    <property type="term" value="F:ATP hydrolysis activity"/>
    <property type="evidence" value="ECO:0007669"/>
    <property type="project" value="InterPro"/>
</dbReference>
<evidence type="ECO:0000313" key="7">
    <source>
        <dbReference type="EMBL" id="EFI35434.1"/>
    </source>
</evidence>
<comment type="caution">
    <text evidence="7">The sequence shown here is derived from an EMBL/GenBank/DDBJ whole genome shotgun (WGS) entry which is preliminary data.</text>
</comment>
<evidence type="ECO:0000256" key="4">
    <source>
        <dbReference type="ARBA" id="ARBA00022967"/>
    </source>
</evidence>
<dbReference type="AlphaFoldDB" id="D6SL73"/>
<dbReference type="EMBL" id="ACJN02000001">
    <property type="protein sequence ID" value="EFI35434.1"/>
    <property type="molecule type" value="Genomic_DNA"/>
</dbReference>
<name>D6SL73_9BACT</name>
<dbReference type="FunFam" id="3.40.50.300:FF:000134">
    <property type="entry name" value="Iron-enterobactin ABC transporter ATP-binding protein"/>
    <property type="match status" value="1"/>
</dbReference>
<dbReference type="PROSITE" id="PS00211">
    <property type="entry name" value="ABC_TRANSPORTER_1"/>
    <property type="match status" value="1"/>
</dbReference>
<proteinExistence type="predicted"/>
<dbReference type="InterPro" id="IPR027417">
    <property type="entry name" value="P-loop_NTPase"/>
</dbReference>
<evidence type="ECO:0000259" key="6">
    <source>
        <dbReference type="PROSITE" id="PS50893"/>
    </source>
</evidence>
<keyword evidence="1" id="KW-0813">Transport</keyword>
<dbReference type="Gene3D" id="3.40.50.300">
    <property type="entry name" value="P-loop containing nucleotide triphosphate hydrolases"/>
    <property type="match status" value="1"/>
</dbReference>
<evidence type="ECO:0000256" key="1">
    <source>
        <dbReference type="ARBA" id="ARBA00022448"/>
    </source>
</evidence>
<protein>
    <submittedName>
        <fullName evidence="7">ABC transporter related protein</fullName>
    </submittedName>
</protein>
<gene>
    <name evidence="7" type="ORF">Dthio_PD2854</name>
</gene>
<dbReference type="OrthoDB" id="9809450at2"/>
<dbReference type="Pfam" id="PF00005">
    <property type="entry name" value="ABC_tran"/>
    <property type="match status" value="1"/>
</dbReference>
<organism evidence="7 8">
    <name type="scientific">Desulfonatronospira thiodismutans ASO3-1</name>
    <dbReference type="NCBI Taxonomy" id="555779"/>
    <lineage>
        <taxon>Bacteria</taxon>
        <taxon>Pseudomonadati</taxon>
        <taxon>Thermodesulfobacteriota</taxon>
        <taxon>Desulfovibrionia</taxon>
        <taxon>Desulfovibrionales</taxon>
        <taxon>Desulfonatronovibrionaceae</taxon>
        <taxon>Desulfonatronospira</taxon>
    </lineage>
</organism>
<keyword evidence="4" id="KW-1278">Translocase</keyword>
<evidence type="ECO:0000256" key="5">
    <source>
        <dbReference type="ARBA" id="ARBA00037066"/>
    </source>
</evidence>
<dbReference type="Proteomes" id="UP000005496">
    <property type="component" value="Unassembled WGS sequence"/>
</dbReference>
<comment type="function">
    <text evidence="5">Part of the ABC transporter complex HmuTUV involved in hemin import. Responsible for energy coupling to the transport system.</text>
</comment>
<keyword evidence="2" id="KW-0547">Nucleotide-binding</keyword>
<dbReference type="RefSeq" id="WP_008868566.1">
    <property type="nucleotide sequence ID" value="NZ_ACJN02000001.1"/>
</dbReference>
<feature type="domain" description="ABC transporter" evidence="6">
    <location>
        <begin position="4"/>
        <end position="240"/>
    </location>
</feature>
<dbReference type="InterPro" id="IPR017871">
    <property type="entry name" value="ABC_transporter-like_CS"/>
</dbReference>
<evidence type="ECO:0000256" key="2">
    <source>
        <dbReference type="ARBA" id="ARBA00022741"/>
    </source>
</evidence>
<evidence type="ECO:0000256" key="3">
    <source>
        <dbReference type="ARBA" id="ARBA00022840"/>
    </source>
</evidence>
<keyword evidence="8" id="KW-1185">Reference proteome</keyword>
<dbReference type="InterPro" id="IPR003439">
    <property type="entry name" value="ABC_transporter-like_ATP-bd"/>
</dbReference>
<dbReference type="SMART" id="SM00382">
    <property type="entry name" value="AAA"/>
    <property type="match status" value="1"/>
</dbReference>
<dbReference type="PANTHER" id="PTHR42794:SF1">
    <property type="entry name" value="HEMIN IMPORT ATP-BINDING PROTEIN HMUV"/>
    <property type="match status" value="1"/>
</dbReference>
<keyword evidence="3" id="KW-0067">ATP-binding</keyword>
<dbReference type="PANTHER" id="PTHR42794">
    <property type="entry name" value="HEMIN IMPORT ATP-BINDING PROTEIN HMUV"/>
    <property type="match status" value="1"/>
</dbReference>
<dbReference type="GO" id="GO:0005524">
    <property type="term" value="F:ATP binding"/>
    <property type="evidence" value="ECO:0007669"/>
    <property type="project" value="UniProtKB-KW"/>
</dbReference>
<dbReference type="InterPro" id="IPR003593">
    <property type="entry name" value="AAA+_ATPase"/>
</dbReference>
<reference evidence="7" key="1">
    <citation type="submission" date="2010-05" db="EMBL/GenBank/DDBJ databases">
        <title>The draft genome of Desulfonatronospira thiodismutans ASO3-1.</title>
        <authorList>
            <consortium name="US DOE Joint Genome Institute (JGI-PGF)"/>
            <person name="Lucas S."/>
            <person name="Copeland A."/>
            <person name="Lapidus A."/>
            <person name="Cheng J.-F."/>
            <person name="Bruce D."/>
            <person name="Goodwin L."/>
            <person name="Pitluck S."/>
            <person name="Chertkov O."/>
            <person name="Brettin T."/>
            <person name="Detter J.C."/>
            <person name="Han C."/>
            <person name="Land M.L."/>
            <person name="Hauser L."/>
            <person name="Kyrpides N."/>
            <person name="Mikhailova N."/>
            <person name="Muyzer G."/>
            <person name="Woyke T."/>
        </authorList>
    </citation>
    <scope>NUCLEOTIDE SEQUENCE [LARGE SCALE GENOMIC DNA]</scope>
    <source>
        <strain evidence="7">ASO3-1</strain>
    </source>
</reference>
<accession>D6SL73</accession>
<dbReference type="SUPFAM" id="SSF52540">
    <property type="entry name" value="P-loop containing nucleoside triphosphate hydrolases"/>
    <property type="match status" value="1"/>
</dbReference>
<dbReference type="eggNOG" id="COG1120">
    <property type="taxonomic scope" value="Bacteria"/>
</dbReference>
<dbReference type="PROSITE" id="PS50893">
    <property type="entry name" value="ABC_TRANSPORTER_2"/>
    <property type="match status" value="1"/>
</dbReference>